<name>A0A2S5GSC3_9BURK</name>
<dbReference type="Proteomes" id="UP000239990">
    <property type="component" value="Unassembled WGS sequence"/>
</dbReference>
<comment type="caution">
    <text evidence="1">The sequence shown here is derived from an EMBL/GenBank/DDBJ whole genome shotgun (WGS) entry which is preliminary data.</text>
</comment>
<protein>
    <submittedName>
        <fullName evidence="1">Arylsulfatase</fullName>
    </submittedName>
</protein>
<gene>
    <name evidence="1" type="ORF">C4E15_13490</name>
</gene>
<proteinExistence type="predicted"/>
<evidence type="ECO:0000313" key="2">
    <source>
        <dbReference type="Proteomes" id="UP000239990"/>
    </source>
</evidence>
<dbReference type="RefSeq" id="WP_104143872.1">
    <property type="nucleotide sequence ID" value="NZ_PREU01000005.1"/>
</dbReference>
<dbReference type="AlphaFoldDB" id="A0A2S5GSC3"/>
<reference evidence="1 2" key="1">
    <citation type="submission" date="2018-02" db="EMBL/GenBank/DDBJ databases">
        <title>Draft Genome of Achromobacter spanius stain 6.</title>
        <authorList>
            <person name="Gunasekera T.S."/>
            <person name="Radwan O."/>
            <person name="Ruiz O.N."/>
        </authorList>
    </citation>
    <scope>NUCLEOTIDE SEQUENCE [LARGE SCALE GENOMIC DNA]</scope>
    <source>
        <strain evidence="1 2">6</strain>
    </source>
</reference>
<sequence>MRISFLHTIDGNRAVFEHAAAQAGVNAAQLRHDVRPDLRQAIDQGLATDGALRDAIRDAVQNLATDADAVLVTCATLGPVIDQMPDFPVPVIRADVELAMAATRDGGYIVVLCAAPSAVDANRMLFERHAKASGATVAVHVVPQAWALFQGGDMPACLQACASAAQQAYEQGADVVAFAHPWMADAAAMVQGQRLPLDAARAGLQAALQLPTRSSNIAHG</sequence>
<organism evidence="1 2">
    <name type="scientific">Achromobacter spanius</name>
    <dbReference type="NCBI Taxonomy" id="217203"/>
    <lineage>
        <taxon>Bacteria</taxon>
        <taxon>Pseudomonadati</taxon>
        <taxon>Pseudomonadota</taxon>
        <taxon>Betaproteobacteria</taxon>
        <taxon>Burkholderiales</taxon>
        <taxon>Alcaligenaceae</taxon>
        <taxon>Achromobacter</taxon>
    </lineage>
</organism>
<accession>A0A2S5GSC3</accession>
<dbReference type="EMBL" id="PREU01000005">
    <property type="protein sequence ID" value="PPA75785.1"/>
    <property type="molecule type" value="Genomic_DNA"/>
</dbReference>
<dbReference type="OrthoDB" id="6497321at2"/>
<evidence type="ECO:0000313" key="1">
    <source>
        <dbReference type="EMBL" id="PPA75785.1"/>
    </source>
</evidence>